<dbReference type="Proteomes" id="UP000286921">
    <property type="component" value="Unassembled WGS sequence"/>
</dbReference>
<dbReference type="GO" id="GO:0005829">
    <property type="term" value="C:cytosol"/>
    <property type="evidence" value="ECO:0007669"/>
    <property type="project" value="TreeGrafter"/>
</dbReference>
<protein>
    <submittedName>
        <fullName evidence="6">Uncharacterized protein C1683.06c</fullName>
    </submittedName>
</protein>
<evidence type="ECO:0000256" key="1">
    <source>
        <dbReference type="ARBA" id="ARBA00009176"/>
    </source>
</evidence>
<keyword evidence="7" id="KW-1185">Reference proteome</keyword>
<dbReference type="STRING" id="105351.A0A401KTT9"/>
<name>A0A401KTT9_ASPAW</name>
<comment type="caution">
    <text evidence="6">The sequence shown here is derived from an EMBL/GenBank/DDBJ whole genome shotgun (WGS) entry which is preliminary data.</text>
</comment>
<reference evidence="6 7" key="1">
    <citation type="submission" date="2016-09" db="EMBL/GenBank/DDBJ databases">
        <title>Aspergillus awamori IFM 58123T.</title>
        <authorList>
            <person name="Kusuya Y."/>
            <person name="Shimizu M."/>
            <person name="Takahashi H."/>
            <person name="Yaguchi T."/>
        </authorList>
    </citation>
    <scope>NUCLEOTIDE SEQUENCE [LARGE SCALE GENOMIC DNA]</scope>
    <source>
        <strain evidence="6 7">IFM 58123</strain>
    </source>
</reference>
<dbReference type="EMBL" id="BDHI01000014">
    <property type="protein sequence ID" value="GCB22607.1"/>
    <property type="molecule type" value="Genomic_DNA"/>
</dbReference>
<dbReference type="InterPro" id="IPR001910">
    <property type="entry name" value="Inosine/uridine_hydrolase_dom"/>
</dbReference>
<dbReference type="GO" id="GO:0008477">
    <property type="term" value="F:purine nucleosidase activity"/>
    <property type="evidence" value="ECO:0007669"/>
    <property type="project" value="TreeGrafter"/>
</dbReference>
<dbReference type="AlphaFoldDB" id="A0A401KTT9"/>
<dbReference type="InterPro" id="IPR036452">
    <property type="entry name" value="Ribo_hydro-like"/>
</dbReference>
<evidence type="ECO:0000259" key="5">
    <source>
        <dbReference type="Pfam" id="PF01156"/>
    </source>
</evidence>
<accession>A0A401KTT9</accession>
<comment type="similarity">
    <text evidence="1">Belongs to the IUNH family.</text>
</comment>
<keyword evidence="3" id="KW-0326">Glycosidase</keyword>
<evidence type="ECO:0000313" key="7">
    <source>
        <dbReference type="Proteomes" id="UP000286921"/>
    </source>
</evidence>
<evidence type="ECO:0000256" key="3">
    <source>
        <dbReference type="ARBA" id="ARBA00023295"/>
    </source>
</evidence>
<sequence>MAPKKIIIDTDPGIDDILALLLAFSAEPEDVEVLLISLTFGNIEVKSCLRNVVSMFHILEREMKWRREQGRPEGFGTLRASPPIVAVGAENPLEGQTMLADYFHGTDGLGGIHASHPHLTPKEAWEHLFDPSPDSREIKPVPEGDPAHRSFIPSKRPAHEEILRILSENDPDTITLVAVGPLTNLALASAADPETFLRVKEVVVMGGAINKPGNVTPAAEFNAYADAVAAARVYALTSPSPRSTLPPATSLPEYPPSLSKQLTLRTFPLDITLRHGVTQGQFRQIITPLLEGGSPLAEWVAAFMAHTFRTLERLHPGHVGDAADLSLHDPVCVWYAMTAEDEGWKPSATSPEDIRIETTGQWTRGLCVVDRRNRHRIEADEESANDHGLWLSLRAGNRVWRMDSSPVEDTFATEKIGLPWQATIQAETTGAVRGMCLRVVVLPRYWKVRACKRYFGDARTIPKVSMLALMTNGEDAEHDEYDAESSRAAETTCLSGYERGKDRRRDMHMRPRVAGGSTGWEDGLHVLQCPLWTRTSPGFNKRPRRDHDHLNPETNAQALRVRNIRQIHFMGTFTP</sequence>
<keyword evidence="2" id="KW-0378">Hydrolase</keyword>
<dbReference type="Pfam" id="PF01156">
    <property type="entry name" value="IU_nuc_hydro"/>
    <property type="match status" value="1"/>
</dbReference>
<dbReference type="GO" id="GO:0006152">
    <property type="term" value="P:purine nucleoside catabolic process"/>
    <property type="evidence" value="ECO:0007669"/>
    <property type="project" value="TreeGrafter"/>
</dbReference>
<dbReference type="Gene3D" id="3.90.245.10">
    <property type="entry name" value="Ribonucleoside hydrolase-like"/>
    <property type="match status" value="1"/>
</dbReference>
<dbReference type="PANTHER" id="PTHR12304:SF56">
    <property type="entry name" value="HYDROLASE, PUTATIVE (AFU_ORTHOLOGUE AFUA_1G11790)-RELATED"/>
    <property type="match status" value="1"/>
</dbReference>
<dbReference type="PANTHER" id="PTHR12304">
    <property type="entry name" value="INOSINE-URIDINE PREFERRING NUCLEOSIDE HYDROLASE"/>
    <property type="match status" value="1"/>
</dbReference>
<evidence type="ECO:0000313" key="6">
    <source>
        <dbReference type="EMBL" id="GCB22607.1"/>
    </source>
</evidence>
<gene>
    <name evidence="6" type="ORF">AAWM_05492</name>
</gene>
<organism evidence="6 7">
    <name type="scientific">Aspergillus awamori</name>
    <name type="common">Black koji mold</name>
    <dbReference type="NCBI Taxonomy" id="105351"/>
    <lineage>
        <taxon>Eukaryota</taxon>
        <taxon>Fungi</taxon>
        <taxon>Dikarya</taxon>
        <taxon>Ascomycota</taxon>
        <taxon>Pezizomycotina</taxon>
        <taxon>Eurotiomycetes</taxon>
        <taxon>Eurotiomycetidae</taxon>
        <taxon>Eurotiales</taxon>
        <taxon>Aspergillaceae</taxon>
        <taxon>Aspergillus</taxon>
    </lineage>
</organism>
<evidence type="ECO:0000256" key="2">
    <source>
        <dbReference type="ARBA" id="ARBA00022801"/>
    </source>
</evidence>
<feature type="domain" description="Inosine/uridine-preferring nucleoside hydrolase" evidence="5">
    <location>
        <begin position="6"/>
        <end position="375"/>
    </location>
</feature>
<evidence type="ECO:0000256" key="4">
    <source>
        <dbReference type="SAM" id="MobiDB-lite"/>
    </source>
</evidence>
<feature type="region of interest" description="Disordered" evidence="4">
    <location>
        <begin position="537"/>
        <end position="556"/>
    </location>
</feature>
<dbReference type="InterPro" id="IPR023186">
    <property type="entry name" value="IUNH"/>
</dbReference>
<proteinExistence type="inferred from homology"/>
<dbReference type="SUPFAM" id="SSF53590">
    <property type="entry name" value="Nucleoside hydrolase"/>
    <property type="match status" value="1"/>
</dbReference>